<accession>E1QU29</accession>
<name>E1QU29_VULDI</name>
<dbReference type="RefSeq" id="WP_013335551.1">
    <property type="nucleotide sequence ID" value="NC_014537.1"/>
</dbReference>
<evidence type="ECO:0000313" key="2">
    <source>
        <dbReference type="Proteomes" id="UP000006681"/>
    </source>
</evidence>
<dbReference type="KEGG" id="vdi:Vdis_0425"/>
<keyword evidence="2" id="KW-1185">Reference proteome</keyword>
<gene>
    <name evidence="1" type="ordered locus">Vdis_0425</name>
</gene>
<organism evidence="1 2">
    <name type="scientific">Vulcanisaeta distributa (strain DSM 14429 / JCM 11212 / NBRC 100878 / IC-017)</name>
    <dbReference type="NCBI Taxonomy" id="572478"/>
    <lineage>
        <taxon>Archaea</taxon>
        <taxon>Thermoproteota</taxon>
        <taxon>Thermoprotei</taxon>
        <taxon>Thermoproteales</taxon>
        <taxon>Thermoproteaceae</taxon>
        <taxon>Vulcanisaeta</taxon>
    </lineage>
</organism>
<dbReference type="Proteomes" id="UP000006681">
    <property type="component" value="Chromosome"/>
</dbReference>
<sequence>MRVAIALAILSLVITLIVLGISALTMGNLSRYVSANIYQTGTGYYLNFTIHNPLPLPLVITITQGGLSRSVYVEPYGFGSIIMPITSLNLPINITVSIPGIANVTSTVTPS</sequence>
<dbReference type="STRING" id="572478.Vdis_0425"/>
<proteinExistence type="predicted"/>
<dbReference type="eggNOG" id="arCOG13782">
    <property type="taxonomic scope" value="Archaea"/>
</dbReference>
<evidence type="ECO:0000313" key="1">
    <source>
        <dbReference type="EMBL" id="ADN49826.1"/>
    </source>
</evidence>
<dbReference type="HOGENOM" id="CLU_2152758_0_0_2"/>
<dbReference type="AlphaFoldDB" id="E1QU29"/>
<dbReference type="EMBL" id="CP002100">
    <property type="protein sequence ID" value="ADN49826.1"/>
    <property type="molecule type" value="Genomic_DNA"/>
</dbReference>
<protein>
    <submittedName>
        <fullName evidence="1">Uncharacterized protein</fullName>
    </submittedName>
</protein>
<reference evidence="1 2" key="1">
    <citation type="journal article" date="2010" name="Stand. Genomic Sci.">
        <title>Complete genome sequence of Vulcanisaeta distributa type strain (IC-017).</title>
        <authorList>
            <person name="Mavromatis K."/>
            <person name="Sikorski J."/>
            <person name="Pabst E."/>
            <person name="Teshima H."/>
            <person name="Lapidus A."/>
            <person name="Lucas S."/>
            <person name="Nolan M."/>
            <person name="Glavina Del Rio T."/>
            <person name="Cheng J.F."/>
            <person name="Bruce D."/>
            <person name="Goodwin L."/>
            <person name="Pitluck S."/>
            <person name="Liolios K."/>
            <person name="Ivanova N."/>
            <person name="Mikhailova N."/>
            <person name="Pati A."/>
            <person name="Chen A."/>
            <person name="Palaniappan K."/>
            <person name="Land M."/>
            <person name="Hauser L."/>
            <person name="Chang Y.J."/>
            <person name="Jeffries C.D."/>
            <person name="Rohde M."/>
            <person name="Spring S."/>
            <person name="Goker M."/>
            <person name="Wirth R."/>
            <person name="Woyke T."/>
            <person name="Bristow J."/>
            <person name="Eisen J.A."/>
            <person name="Markowitz V."/>
            <person name="Hugenholtz P."/>
            <person name="Klenk H.P."/>
            <person name="Kyrpides N.C."/>
        </authorList>
    </citation>
    <scope>NUCLEOTIDE SEQUENCE [LARGE SCALE GENOMIC DNA]</scope>
    <source>
        <strain evidence="2">DSM 14429 / JCM 11212 / NBRC 100878 / IC-017</strain>
    </source>
</reference>
<reference evidence="2" key="2">
    <citation type="journal article" date="2010" name="Stand. Genomic Sci.">
        <title>Complete genome sequence of Vulcanisaeta distributa type strain (IC-017T).</title>
        <authorList>
            <person name="Mavromatis K."/>
            <person name="Sikorski J."/>
            <person name="Pabst E."/>
            <person name="Teshima H."/>
            <person name="Lapidus A."/>
            <person name="Lucas S."/>
            <person name="Nolan M."/>
            <person name="Glavina Del Rio T."/>
            <person name="Cheng J."/>
            <person name="Bruce D."/>
            <person name="Goodwin L."/>
            <person name="Pitluck S."/>
            <person name="Liolios K."/>
            <person name="Ivanova N."/>
            <person name="Mikhailova N."/>
            <person name="Pati A."/>
            <person name="Chen A."/>
            <person name="Palaniappan K."/>
            <person name="Land M."/>
            <person name="Hauser L."/>
            <person name="Chang Y."/>
            <person name="Jeffries C."/>
            <person name="Rohde M."/>
            <person name="Spring S."/>
            <person name="Goker M."/>
            <person name="Wirth R."/>
            <person name="Woyke T."/>
            <person name="Bristow J."/>
            <person name="Eisen J."/>
            <person name="Markowitz V."/>
            <person name="Hugenholtz P."/>
            <person name="Klenk H."/>
            <person name="Kyrpides N."/>
        </authorList>
    </citation>
    <scope>NUCLEOTIDE SEQUENCE [LARGE SCALE GENOMIC DNA]</scope>
    <source>
        <strain evidence="2">DSM 14429 / JCM 11212 / NBRC 100878 / IC-017</strain>
    </source>
</reference>
<dbReference type="GeneID" id="9751343"/>